<evidence type="ECO:0000313" key="2">
    <source>
        <dbReference type="Proteomes" id="UP000202966"/>
    </source>
</evidence>
<dbReference type="OrthoDB" id="24287at10239"/>
<protein>
    <recommendedName>
        <fullName evidence="3">Ketopantoate hydroxymethyltransferase</fullName>
    </recommendedName>
</protein>
<proteinExistence type="predicted"/>
<evidence type="ECO:0000313" key="1">
    <source>
        <dbReference type="EMBL" id="ALA07372.1"/>
    </source>
</evidence>
<keyword evidence="2" id="KW-1185">Reference proteome</keyword>
<sequence length="92" mass="10116">MITNDLILDTTNFVKGKLKKITLNGSFEVTGFTVTQDKNLLFVQFSVGPSDVQLINLIEIQDSQSTVVSSSVVYVPINSETIIKHTITIKEG</sequence>
<organism evidence="1 2">
    <name type="scientific">Brevibacillus phage Osiris</name>
    <dbReference type="NCBI Taxonomy" id="1691955"/>
    <lineage>
        <taxon>Viruses</taxon>
        <taxon>Duplodnaviria</taxon>
        <taxon>Heunggongvirae</taxon>
        <taxon>Uroviricota</taxon>
        <taxon>Caudoviricetes</taxon>
        <taxon>Jimmervirus</taxon>
        <taxon>Jimmervirus osiris</taxon>
    </lineage>
</organism>
<dbReference type="KEGG" id="vg:26641372"/>
<reference evidence="1 2" key="1">
    <citation type="journal article" date="2015" name="Genome Announc.">
        <title>Genome Sequences of Five Additional Brevibacillus laterosporus Bacteriophages.</title>
        <authorList>
            <person name="Merrill B.D."/>
            <person name="Berg J.A."/>
            <person name="Graves K.A."/>
            <person name="Ward A.T."/>
            <person name="Hilton J.A."/>
            <person name="Wake B.N."/>
            <person name="Grose J.H."/>
            <person name="Breakwell D.P."/>
            <person name="Burnett S.H."/>
        </authorList>
    </citation>
    <scope>NUCLEOTIDE SEQUENCE [LARGE SCALE GENOMIC DNA]</scope>
</reference>
<dbReference type="GeneID" id="26641372"/>
<name>A0A0K2CNH8_9CAUD</name>
<gene>
    <name evidence="1" type="ORF">OSIRIS_33</name>
</gene>
<dbReference type="EMBL" id="KT151956">
    <property type="protein sequence ID" value="ALA07372.1"/>
    <property type="molecule type" value="Genomic_DNA"/>
</dbReference>
<evidence type="ECO:0008006" key="3">
    <source>
        <dbReference type="Google" id="ProtNLM"/>
    </source>
</evidence>
<dbReference type="RefSeq" id="YP_009215047.1">
    <property type="nucleotide sequence ID" value="NC_028969.1"/>
</dbReference>
<accession>A0A0K2CNH8</accession>
<dbReference type="Proteomes" id="UP000202966">
    <property type="component" value="Segment"/>
</dbReference>